<name>A0A4Y8ZV90_9SPHN</name>
<dbReference type="InterPro" id="IPR005467">
    <property type="entry name" value="His_kinase_dom"/>
</dbReference>
<dbReference type="AlphaFoldDB" id="A0A4Y8ZV90"/>
<dbReference type="InterPro" id="IPR036890">
    <property type="entry name" value="HATPase_C_sf"/>
</dbReference>
<organism evidence="3 4">
    <name type="scientific">Sphingomonas parva</name>
    <dbReference type="NCBI Taxonomy" id="2555898"/>
    <lineage>
        <taxon>Bacteria</taxon>
        <taxon>Pseudomonadati</taxon>
        <taxon>Pseudomonadota</taxon>
        <taxon>Alphaproteobacteria</taxon>
        <taxon>Sphingomonadales</taxon>
        <taxon>Sphingomonadaceae</taxon>
        <taxon>Sphingomonas</taxon>
    </lineage>
</organism>
<feature type="transmembrane region" description="Helical" evidence="1">
    <location>
        <begin position="42"/>
        <end position="62"/>
    </location>
</feature>
<keyword evidence="1" id="KW-1133">Transmembrane helix</keyword>
<protein>
    <recommendedName>
        <fullName evidence="2">Histidine kinase domain-containing protein</fullName>
    </recommendedName>
</protein>
<proteinExistence type="predicted"/>
<accession>A0A4Y8ZV90</accession>
<comment type="caution">
    <text evidence="3">The sequence shown here is derived from an EMBL/GenBank/DDBJ whole genome shotgun (WGS) entry which is preliminary data.</text>
</comment>
<dbReference type="SMART" id="SM00387">
    <property type="entry name" value="HATPase_c"/>
    <property type="match status" value="1"/>
</dbReference>
<keyword evidence="1" id="KW-0472">Membrane</keyword>
<evidence type="ECO:0000313" key="3">
    <source>
        <dbReference type="EMBL" id="TFI59397.1"/>
    </source>
</evidence>
<dbReference type="PANTHER" id="PTHR34220:SF7">
    <property type="entry name" value="SENSOR HISTIDINE KINASE YPDA"/>
    <property type="match status" value="1"/>
</dbReference>
<gene>
    <name evidence="3" type="ORF">E2493_04155</name>
</gene>
<dbReference type="Pfam" id="PF06580">
    <property type="entry name" value="His_kinase"/>
    <property type="match status" value="1"/>
</dbReference>
<feature type="domain" description="Histidine kinase" evidence="2">
    <location>
        <begin position="292"/>
        <end position="388"/>
    </location>
</feature>
<dbReference type="OrthoDB" id="2514702at2"/>
<evidence type="ECO:0000256" key="1">
    <source>
        <dbReference type="SAM" id="Phobius"/>
    </source>
</evidence>
<keyword evidence="1" id="KW-0812">Transmembrane</keyword>
<evidence type="ECO:0000313" key="4">
    <source>
        <dbReference type="Proteomes" id="UP000298213"/>
    </source>
</evidence>
<dbReference type="PANTHER" id="PTHR34220">
    <property type="entry name" value="SENSOR HISTIDINE KINASE YPDA"/>
    <property type="match status" value="1"/>
</dbReference>
<keyword evidence="4" id="KW-1185">Reference proteome</keyword>
<dbReference type="EMBL" id="SPDV01000007">
    <property type="protein sequence ID" value="TFI59397.1"/>
    <property type="molecule type" value="Genomic_DNA"/>
</dbReference>
<dbReference type="GO" id="GO:0000155">
    <property type="term" value="F:phosphorelay sensor kinase activity"/>
    <property type="evidence" value="ECO:0007669"/>
    <property type="project" value="InterPro"/>
</dbReference>
<feature type="transmembrane region" description="Helical" evidence="1">
    <location>
        <begin position="105"/>
        <end position="125"/>
    </location>
</feature>
<feature type="transmembrane region" description="Helical" evidence="1">
    <location>
        <begin position="74"/>
        <end position="93"/>
    </location>
</feature>
<dbReference type="SUPFAM" id="SSF55874">
    <property type="entry name" value="ATPase domain of HSP90 chaperone/DNA topoisomerase II/histidine kinase"/>
    <property type="match status" value="1"/>
</dbReference>
<sequence>MAIGSPAPGGGRGRDQDVACRRGPVSWGDALLWQDRDFRQSAWMTFSLWLLVLFAYGVGELIAGRYGFLADFPIDFVAVLIVASLVLPAYPLVLALGRRTSVERWAVLGVACLLISFAQSVVNMFENRILGVIPALSADHFDLIRQRFSRNFQGHLYITFANVALIAFIVQVRRSADGAVALAEARAAADRERLGALRLQLNPHFLFNALNSISSLITVGRHREADEMIDLLSDFLRGSLETSDDTLVTLDDELATIETYLGMQMVRFGERLNVGYEIDPSLADQLRLPNFVLQPLVENAIKYAVAPTPGPVSLTISARVAGQNAVLEISDDGRARAEDRPSNVTGMGIGLTNTRERLAMQYGEAARLETEQRPEGGWTSRIVIPFPTPE</sequence>
<dbReference type="Proteomes" id="UP000298213">
    <property type="component" value="Unassembled WGS sequence"/>
</dbReference>
<dbReference type="GO" id="GO:0016020">
    <property type="term" value="C:membrane"/>
    <property type="evidence" value="ECO:0007669"/>
    <property type="project" value="InterPro"/>
</dbReference>
<evidence type="ECO:0000259" key="2">
    <source>
        <dbReference type="PROSITE" id="PS50109"/>
    </source>
</evidence>
<reference evidence="3 4" key="1">
    <citation type="submission" date="2019-03" db="EMBL/GenBank/DDBJ databases">
        <title>Genome sequence of Sphingomonas sp. 17J27-24.</title>
        <authorList>
            <person name="Kim M."/>
            <person name="Maeng S."/>
            <person name="Sathiyaraj S."/>
        </authorList>
    </citation>
    <scope>NUCLEOTIDE SEQUENCE [LARGE SCALE GENOMIC DNA]</scope>
    <source>
        <strain evidence="3 4">17J27-24</strain>
    </source>
</reference>
<dbReference type="Gene3D" id="3.30.565.10">
    <property type="entry name" value="Histidine kinase-like ATPase, C-terminal domain"/>
    <property type="match status" value="1"/>
</dbReference>
<dbReference type="InterPro" id="IPR050640">
    <property type="entry name" value="Bact_2-comp_sensor_kinase"/>
</dbReference>
<dbReference type="InterPro" id="IPR010559">
    <property type="entry name" value="Sig_transdc_His_kin_internal"/>
</dbReference>
<dbReference type="PROSITE" id="PS50109">
    <property type="entry name" value="HIS_KIN"/>
    <property type="match status" value="1"/>
</dbReference>
<dbReference type="Pfam" id="PF02518">
    <property type="entry name" value="HATPase_c"/>
    <property type="match status" value="1"/>
</dbReference>
<dbReference type="InterPro" id="IPR003594">
    <property type="entry name" value="HATPase_dom"/>
</dbReference>